<comment type="similarity">
    <text evidence="1">Belongs to the acetyltransferase family. RimI subfamily.</text>
</comment>
<evidence type="ECO:0000313" key="7">
    <source>
        <dbReference type="Proteomes" id="UP001597362"/>
    </source>
</evidence>
<dbReference type="SUPFAM" id="SSF55729">
    <property type="entry name" value="Acyl-CoA N-acyltransferases (Nat)"/>
    <property type="match status" value="1"/>
</dbReference>
<evidence type="ECO:0000256" key="2">
    <source>
        <dbReference type="ARBA" id="ARBA00022490"/>
    </source>
</evidence>
<dbReference type="InterPro" id="IPR050680">
    <property type="entry name" value="YpeA/RimI_acetyltransf"/>
</dbReference>
<feature type="domain" description="N-acetyltransferase" evidence="5">
    <location>
        <begin position="20"/>
        <end position="165"/>
    </location>
</feature>
<sequence length="166" mass="19002">MVSPDNKDHHERAYQLADDIVFRPMIVTDIPTVIAIEQDSFGEPWSAQSFVQELTENMLAKYIVVEFEQQVIGYGGLWLIVDEAHVTNIAIHHDYRKQGLGTLLLRKLQHTAMYFGAKQMTLEVRVSNEVAQHLYEQHGFIAAGVRPGYYTDNNEDALIMWAELQP</sequence>
<dbReference type="Proteomes" id="UP001597362">
    <property type="component" value="Unassembled WGS sequence"/>
</dbReference>
<proteinExistence type="inferred from homology"/>
<reference evidence="7" key="1">
    <citation type="journal article" date="2019" name="Int. J. Syst. Evol. Microbiol.">
        <title>The Global Catalogue of Microorganisms (GCM) 10K type strain sequencing project: providing services to taxonomists for standard genome sequencing and annotation.</title>
        <authorList>
            <consortium name="The Broad Institute Genomics Platform"/>
            <consortium name="The Broad Institute Genome Sequencing Center for Infectious Disease"/>
            <person name="Wu L."/>
            <person name="Ma J."/>
        </authorList>
    </citation>
    <scope>NUCLEOTIDE SEQUENCE [LARGE SCALE GENOMIC DNA]</scope>
    <source>
        <strain evidence="7">GH52</strain>
    </source>
</reference>
<dbReference type="RefSeq" id="WP_377769862.1">
    <property type="nucleotide sequence ID" value="NZ_JBHUHO010000010.1"/>
</dbReference>
<dbReference type="PANTHER" id="PTHR43420:SF44">
    <property type="entry name" value="ACETYLTRANSFERASE YPEA"/>
    <property type="match status" value="1"/>
</dbReference>
<keyword evidence="3 6" id="KW-0808">Transferase</keyword>
<evidence type="ECO:0000259" key="5">
    <source>
        <dbReference type="PROSITE" id="PS51186"/>
    </source>
</evidence>
<evidence type="ECO:0000256" key="4">
    <source>
        <dbReference type="ARBA" id="ARBA00023315"/>
    </source>
</evidence>
<keyword evidence="6" id="KW-0687">Ribonucleoprotein</keyword>
<keyword evidence="2" id="KW-0963">Cytoplasm</keyword>
<dbReference type="GO" id="GO:0008999">
    <property type="term" value="F:protein-N-terminal-alanine acetyltransferase activity"/>
    <property type="evidence" value="ECO:0007669"/>
    <property type="project" value="UniProtKB-EC"/>
</dbReference>
<dbReference type="EMBL" id="JBHUHO010000010">
    <property type="protein sequence ID" value="MFD2114837.1"/>
    <property type="molecule type" value="Genomic_DNA"/>
</dbReference>
<dbReference type="InterPro" id="IPR000182">
    <property type="entry name" value="GNAT_dom"/>
</dbReference>
<protein>
    <submittedName>
        <fullName evidence="6">Ribosomal protein S18-alanine N-acetyltransferase</fullName>
        <ecNumber evidence="6">2.3.1.266</ecNumber>
    </submittedName>
</protein>
<dbReference type="GO" id="GO:0005840">
    <property type="term" value="C:ribosome"/>
    <property type="evidence" value="ECO:0007669"/>
    <property type="project" value="UniProtKB-KW"/>
</dbReference>
<dbReference type="InterPro" id="IPR016181">
    <property type="entry name" value="Acyl_CoA_acyltransferase"/>
</dbReference>
<gene>
    <name evidence="6" type="primary">rimI</name>
    <name evidence="6" type="ORF">ACFSJH_03665</name>
</gene>
<evidence type="ECO:0000313" key="6">
    <source>
        <dbReference type="EMBL" id="MFD2114837.1"/>
    </source>
</evidence>
<accession>A0ABW4YGN6</accession>
<organism evidence="6 7">
    <name type="scientific">Paenibacillus yanchengensis</name>
    <dbReference type="NCBI Taxonomy" id="2035833"/>
    <lineage>
        <taxon>Bacteria</taxon>
        <taxon>Bacillati</taxon>
        <taxon>Bacillota</taxon>
        <taxon>Bacilli</taxon>
        <taxon>Bacillales</taxon>
        <taxon>Paenibacillaceae</taxon>
        <taxon>Paenibacillus</taxon>
    </lineage>
</organism>
<dbReference type="InterPro" id="IPR006464">
    <property type="entry name" value="AcTrfase_RimI/Ard1"/>
</dbReference>
<evidence type="ECO:0000256" key="3">
    <source>
        <dbReference type="ARBA" id="ARBA00022679"/>
    </source>
</evidence>
<dbReference type="EC" id="2.3.1.266" evidence="6"/>
<dbReference type="NCBIfam" id="TIGR01575">
    <property type="entry name" value="rimI"/>
    <property type="match status" value="1"/>
</dbReference>
<keyword evidence="6" id="KW-0689">Ribosomal protein</keyword>
<dbReference type="Gene3D" id="3.40.630.30">
    <property type="match status" value="1"/>
</dbReference>
<evidence type="ECO:0000256" key="1">
    <source>
        <dbReference type="ARBA" id="ARBA00005395"/>
    </source>
</evidence>
<dbReference type="CDD" id="cd04301">
    <property type="entry name" value="NAT_SF"/>
    <property type="match status" value="1"/>
</dbReference>
<comment type="caution">
    <text evidence="6">The sequence shown here is derived from an EMBL/GenBank/DDBJ whole genome shotgun (WGS) entry which is preliminary data.</text>
</comment>
<name>A0ABW4YGN6_9BACL</name>
<dbReference type="PROSITE" id="PS51186">
    <property type="entry name" value="GNAT"/>
    <property type="match status" value="1"/>
</dbReference>
<keyword evidence="4 6" id="KW-0012">Acyltransferase</keyword>
<dbReference type="Pfam" id="PF00583">
    <property type="entry name" value="Acetyltransf_1"/>
    <property type="match status" value="1"/>
</dbReference>
<dbReference type="PANTHER" id="PTHR43420">
    <property type="entry name" value="ACETYLTRANSFERASE"/>
    <property type="match status" value="1"/>
</dbReference>
<keyword evidence="7" id="KW-1185">Reference proteome</keyword>